<dbReference type="RefSeq" id="XP_007369957.1">
    <property type="nucleotide sequence ID" value="XM_007369895.1"/>
</dbReference>
<dbReference type="GeneID" id="18841314"/>
<proteinExistence type="predicted"/>
<organism evidence="1 2">
    <name type="scientific">Dichomitus squalens (strain LYAD-421)</name>
    <name type="common">Western red white-rot fungus</name>
    <dbReference type="NCBI Taxonomy" id="732165"/>
    <lineage>
        <taxon>Eukaryota</taxon>
        <taxon>Fungi</taxon>
        <taxon>Dikarya</taxon>
        <taxon>Basidiomycota</taxon>
        <taxon>Agaricomycotina</taxon>
        <taxon>Agaricomycetes</taxon>
        <taxon>Polyporales</taxon>
        <taxon>Polyporaceae</taxon>
        <taxon>Dichomitus</taxon>
    </lineage>
</organism>
<accession>R7SNM6</accession>
<dbReference type="AlphaFoldDB" id="R7SNM6"/>
<dbReference type="EMBL" id="JH719453">
    <property type="protein sequence ID" value="EJF57330.1"/>
    <property type="molecule type" value="Genomic_DNA"/>
</dbReference>
<protein>
    <submittedName>
        <fullName evidence="1">Uncharacterized protein</fullName>
    </submittedName>
</protein>
<dbReference type="HOGENOM" id="CLU_645611_0_0_1"/>
<evidence type="ECO:0000313" key="1">
    <source>
        <dbReference type="EMBL" id="EJF57330.1"/>
    </source>
</evidence>
<dbReference type="KEGG" id="dsq:DICSQDRAFT_183282"/>
<reference evidence="1 2" key="1">
    <citation type="journal article" date="2012" name="Science">
        <title>The Paleozoic origin of enzymatic lignin decomposition reconstructed from 31 fungal genomes.</title>
        <authorList>
            <person name="Floudas D."/>
            <person name="Binder M."/>
            <person name="Riley R."/>
            <person name="Barry K."/>
            <person name="Blanchette R.A."/>
            <person name="Henrissat B."/>
            <person name="Martinez A.T."/>
            <person name="Otillar R."/>
            <person name="Spatafora J.W."/>
            <person name="Yadav J.S."/>
            <person name="Aerts A."/>
            <person name="Benoit I."/>
            <person name="Boyd A."/>
            <person name="Carlson A."/>
            <person name="Copeland A."/>
            <person name="Coutinho P.M."/>
            <person name="de Vries R.P."/>
            <person name="Ferreira P."/>
            <person name="Findley K."/>
            <person name="Foster B."/>
            <person name="Gaskell J."/>
            <person name="Glotzer D."/>
            <person name="Gorecki P."/>
            <person name="Heitman J."/>
            <person name="Hesse C."/>
            <person name="Hori C."/>
            <person name="Igarashi K."/>
            <person name="Jurgens J.A."/>
            <person name="Kallen N."/>
            <person name="Kersten P."/>
            <person name="Kohler A."/>
            <person name="Kuees U."/>
            <person name="Kumar T.K.A."/>
            <person name="Kuo A."/>
            <person name="LaButti K."/>
            <person name="Larrondo L.F."/>
            <person name="Lindquist E."/>
            <person name="Ling A."/>
            <person name="Lombard V."/>
            <person name="Lucas S."/>
            <person name="Lundell T."/>
            <person name="Martin R."/>
            <person name="McLaughlin D.J."/>
            <person name="Morgenstern I."/>
            <person name="Morin E."/>
            <person name="Murat C."/>
            <person name="Nagy L.G."/>
            <person name="Nolan M."/>
            <person name="Ohm R.A."/>
            <person name="Patyshakuliyeva A."/>
            <person name="Rokas A."/>
            <person name="Ruiz-Duenas F.J."/>
            <person name="Sabat G."/>
            <person name="Salamov A."/>
            <person name="Samejima M."/>
            <person name="Schmutz J."/>
            <person name="Slot J.C."/>
            <person name="St John F."/>
            <person name="Stenlid J."/>
            <person name="Sun H."/>
            <person name="Sun S."/>
            <person name="Syed K."/>
            <person name="Tsang A."/>
            <person name="Wiebenga A."/>
            <person name="Young D."/>
            <person name="Pisabarro A."/>
            <person name="Eastwood D.C."/>
            <person name="Martin F."/>
            <person name="Cullen D."/>
            <person name="Grigoriev I.V."/>
            <person name="Hibbett D.S."/>
        </authorList>
    </citation>
    <scope>NUCLEOTIDE SEQUENCE [LARGE SCALE GENOMIC DNA]</scope>
    <source>
        <strain evidence="1 2">LYAD-421 SS1</strain>
    </source>
</reference>
<gene>
    <name evidence="1" type="ORF">DICSQDRAFT_183282</name>
</gene>
<sequence>MSLQDIHNPLATAVLGISHVWPAGPKEASQVVQSDMIRGTYNYVDAFSVLCALSPGCATAAAVIEHRERDSRLHICTRPSAPPQLRSMMLECLSHVKELRFKALSPPAADSTVGQRSDTAEAHDLLTTIYGTCWEKYLDHIKEEGLELLEDMGSDPGTENIELLITSLKIVLRTDRTPDTGETDEDLLELHNAAKVLASNAEVLTKYGCSTQLASRLQSLPDAAEELLKFSSSQEKLPSDVVWVVPCDPQPESVSADIKTITRLLQSSNLPDIPDNFPDIANAARLPLQQSQTTPHNSPLTFTTHCASFLLQYVSQNGLVIDPYIGCPWGTCYCCIMLIDVYNKSQPQNMRPYAISRFSCDFDSAWGYPSLGSEINENLKGKFLKTLTKLSKYRAAQRNKNKPIGGIFADKVSAETAVISIVEAY</sequence>
<evidence type="ECO:0000313" key="2">
    <source>
        <dbReference type="Proteomes" id="UP000053319"/>
    </source>
</evidence>
<name>R7SNM6_DICSQ</name>
<dbReference type="Proteomes" id="UP000053319">
    <property type="component" value="Unassembled WGS sequence"/>
</dbReference>